<dbReference type="InterPro" id="IPR028098">
    <property type="entry name" value="Glyco_trans_4-like_N"/>
</dbReference>
<dbReference type="SUPFAM" id="SSF53756">
    <property type="entry name" value="UDP-Glycosyltransferase/glycogen phosphorylase"/>
    <property type="match status" value="1"/>
</dbReference>
<dbReference type="PANTHER" id="PTHR45947">
    <property type="entry name" value="SULFOQUINOVOSYL TRANSFERASE SQD2"/>
    <property type="match status" value="1"/>
</dbReference>
<dbReference type="EMBL" id="JACSPS010000001">
    <property type="protein sequence ID" value="MBD8017018.1"/>
    <property type="molecule type" value="Genomic_DNA"/>
</dbReference>
<proteinExistence type="predicted"/>
<dbReference type="PANTHER" id="PTHR45947:SF3">
    <property type="entry name" value="SULFOQUINOVOSYL TRANSFERASE SQD2"/>
    <property type="match status" value="1"/>
</dbReference>
<feature type="transmembrane region" description="Helical" evidence="1">
    <location>
        <begin position="109"/>
        <end position="126"/>
    </location>
</feature>
<protein>
    <submittedName>
        <fullName evidence="4">Glycosyltransferase family 4 protein</fullName>
    </submittedName>
</protein>
<sequence>MKILLLHQYFLEEDDSGGSRWNEITKVWTDAGHEVTVIAGMMHYASNEKRREYRGRYFKKKKQGAVNVHRTHVSEAYNKGFLGRLWAYFSFMFSSLWAGIFYVKGNYDVIIVTSPPLFVGFSGYLISRLKKIPMVFEVRDLWPESAIDTGVLTNKAMIKFAYAFEDFLYRKSSLINVLTPAFFQTLQYKKRVPVNKLIMIPNAADFTLSEAVLKDFDRDQFREDHDLTGRFIITYVGAHGVANHLDQILEAGKLLEDTNVLFLLIGQGMAKEGLIQRAAQMQVKNVKFLDPVAKSEVFKYIIASEMGASVLKKVDTFKTVYSNKTFDYFSCKKPILMAIDGVSRKLVEDARAGSYVEPENAHEFNRIIRAYLSDPKRLKMEGENGFLFAKENFDRQVLATRYLEALKVLGKKSRAIDNTH</sequence>
<accession>A0ABR8WIX8</accession>
<comment type="caution">
    <text evidence="4">The sequence shown here is derived from an EMBL/GenBank/DDBJ whole genome shotgun (WGS) entry which is preliminary data.</text>
</comment>
<dbReference type="Pfam" id="PF13579">
    <property type="entry name" value="Glyco_trans_4_4"/>
    <property type="match status" value="1"/>
</dbReference>
<evidence type="ECO:0000256" key="1">
    <source>
        <dbReference type="SAM" id="Phobius"/>
    </source>
</evidence>
<dbReference type="Proteomes" id="UP000626242">
    <property type="component" value="Unassembled WGS sequence"/>
</dbReference>
<evidence type="ECO:0000313" key="4">
    <source>
        <dbReference type="EMBL" id="MBD8017018.1"/>
    </source>
</evidence>
<feature type="domain" description="Glycosyl transferase family 1" evidence="2">
    <location>
        <begin position="217"/>
        <end position="385"/>
    </location>
</feature>
<reference evidence="4 5" key="1">
    <citation type="submission" date="2020-08" db="EMBL/GenBank/DDBJ databases">
        <title>A Genomic Blueprint of the Chicken Gut Microbiome.</title>
        <authorList>
            <person name="Gilroy R."/>
            <person name="Ravi A."/>
            <person name="Getino M."/>
            <person name="Pursley I."/>
            <person name="Horton D.L."/>
            <person name="Alikhan N.-F."/>
            <person name="Baker D."/>
            <person name="Gharbi K."/>
            <person name="Hall N."/>
            <person name="Watson M."/>
            <person name="Adriaenssens E.M."/>
            <person name="Foster-Nyarko E."/>
            <person name="Jarju S."/>
            <person name="Secka A."/>
            <person name="Antonio M."/>
            <person name="Oren A."/>
            <person name="Chaudhuri R."/>
            <person name="La Ragione R.M."/>
            <person name="Hildebrand F."/>
            <person name="Pallen M.J."/>
        </authorList>
    </citation>
    <scope>NUCLEOTIDE SEQUENCE [LARGE SCALE GENOMIC DNA]</scope>
    <source>
        <strain evidence="4 5">Sa1CVA4</strain>
    </source>
</reference>
<dbReference type="Gene3D" id="3.40.50.2000">
    <property type="entry name" value="Glycogen Phosphorylase B"/>
    <property type="match status" value="2"/>
</dbReference>
<evidence type="ECO:0000259" key="2">
    <source>
        <dbReference type="Pfam" id="PF00534"/>
    </source>
</evidence>
<dbReference type="InterPro" id="IPR050194">
    <property type="entry name" value="Glycosyltransferase_grp1"/>
</dbReference>
<evidence type="ECO:0000259" key="3">
    <source>
        <dbReference type="Pfam" id="PF13579"/>
    </source>
</evidence>
<feature type="transmembrane region" description="Helical" evidence="1">
    <location>
        <begin position="85"/>
        <end position="103"/>
    </location>
</feature>
<evidence type="ECO:0000313" key="5">
    <source>
        <dbReference type="Proteomes" id="UP000626242"/>
    </source>
</evidence>
<keyword evidence="5" id="KW-1185">Reference proteome</keyword>
<feature type="domain" description="Glycosyltransferase subfamily 4-like N-terminal" evidence="3">
    <location>
        <begin position="20"/>
        <end position="202"/>
    </location>
</feature>
<dbReference type="InterPro" id="IPR001296">
    <property type="entry name" value="Glyco_trans_1"/>
</dbReference>
<dbReference type="CDD" id="cd03794">
    <property type="entry name" value="GT4_WbuB-like"/>
    <property type="match status" value="1"/>
</dbReference>
<name>A0ABR8WIX8_9FLAO</name>
<gene>
    <name evidence="4" type="ORF">H9628_00865</name>
</gene>
<dbReference type="RefSeq" id="WP_251832229.1">
    <property type="nucleotide sequence ID" value="NZ_JACSPS010000001.1"/>
</dbReference>
<dbReference type="Pfam" id="PF00534">
    <property type="entry name" value="Glycos_transf_1"/>
    <property type="match status" value="1"/>
</dbReference>
<keyword evidence="1" id="KW-0472">Membrane</keyword>
<organism evidence="4 5">
    <name type="scientific">Kaistella pullorum</name>
    <dbReference type="NCBI Taxonomy" id="2763074"/>
    <lineage>
        <taxon>Bacteria</taxon>
        <taxon>Pseudomonadati</taxon>
        <taxon>Bacteroidota</taxon>
        <taxon>Flavobacteriia</taxon>
        <taxon>Flavobacteriales</taxon>
        <taxon>Weeksellaceae</taxon>
        <taxon>Chryseobacterium group</taxon>
        <taxon>Kaistella</taxon>
    </lineage>
</organism>
<keyword evidence="1" id="KW-1133">Transmembrane helix</keyword>
<keyword evidence="1" id="KW-0812">Transmembrane</keyword>